<name>A0A0A9E0C5_ARUDO</name>
<dbReference type="EMBL" id="GBRH01205462">
    <property type="protein sequence ID" value="JAD92433.1"/>
    <property type="molecule type" value="Transcribed_RNA"/>
</dbReference>
<reference evidence="1" key="1">
    <citation type="submission" date="2014-09" db="EMBL/GenBank/DDBJ databases">
        <authorList>
            <person name="Magalhaes I.L.F."/>
            <person name="Oliveira U."/>
            <person name="Santos F.R."/>
            <person name="Vidigal T.H.D.A."/>
            <person name="Brescovit A.D."/>
            <person name="Santos A.J."/>
        </authorList>
    </citation>
    <scope>NUCLEOTIDE SEQUENCE</scope>
    <source>
        <tissue evidence="1">Shoot tissue taken approximately 20 cm above the soil surface</tissue>
    </source>
</reference>
<protein>
    <submittedName>
        <fullName evidence="1">Uncharacterized protein</fullName>
    </submittedName>
</protein>
<accession>A0A0A9E0C5</accession>
<dbReference type="AlphaFoldDB" id="A0A0A9E0C5"/>
<reference evidence="1" key="2">
    <citation type="journal article" date="2015" name="Data Brief">
        <title>Shoot transcriptome of the giant reed, Arundo donax.</title>
        <authorList>
            <person name="Barrero R.A."/>
            <person name="Guerrero F.D."/>
            <person name="Moolhuijzen P."/>
            <person name="Goolsby J.A."/>
            <person name="Tidwell J."/>
            <person name="Bellgard S.E."/>
            <person name="Bellgard M.I."/>
        </authorList>
    </citation>
    <scope>NUCLEOTIDE SEQUENCE</scope>
    <source>
        <tissue evidence="1">Shoot tissue taken approximately 20 cm above the soil surface</tissue>
    </source>
</reference>
<sequence length="53" mass="6282">MPSSIQIIKTIQNHIKLLEEINTECTILHICMVWCYIDIWPKFQNSLPSNFSF</sequence>
<organism evidence="1">
    <name type="scientific">Arundo donax</name>
    <name type="common">Giant reed</name>
    <name type="synonym">Donax arundinaceus</name>
    <dbReference type="NCBI Taxonomy" id="35708"/>
    <lineage>
        <taxon>Eukaryota</taxon>
        <taxon>Viridiplantae</taxon>
        <taxon>Streptophyta</taxon>
        <taxon>Embryophyta</taxon>
        <taxon>Tracheophyta</taxon>
        <taxon>Spermatophyta</taxon>
        <taxon>Magnoliopsida</taxon>
        <taxon>Liliopsida</taxon>
        <taxon>Poales</taxon>
        <taxon>Poaceae</taxon>
        <taxon>PACMAD clade</taxon>
        <taxon>Arundinoideae</taxon>
        <taxon>Arundineae</taxon>
        <taxon>Arundo</taxon>
    </lineage>
</organism>
<proteinExistence type="predicted"/>
<evidence type="ECO:0000313" key="1">
    <source>
        <dbReference type="EMBL" id="JAD92433.1"/>
    </source>
</evidence>